<accession>A0A0S2K973</accession>
<proteinExistence type="predicted"/>
<organism evidence="2 3">
    <name type="scientific">Pseudohongiella spirulinae</name>
    <dbReference type="NCBI Taxonomy" id="1249552"/>
    <lineage>
        <taxon>Bacteria</taxon>
        <taxon>Pseudomonadati</taxon>
        <taxon>Pseudomonadota</taxon>
        <taxon>Gammaproteobacteria</taxon>
        <taxon>Pseudomonadales</taxon>
        <taxon>Pseudohongiellaceae</taxon>
        <taxon>Pseudohongiella</taxon>
    </lineage>
</organism>
<evidence type="ECO:0000313" key="2">
    <source>
        <dbReference type="EMBL" id="ALO44891.1"/>
    </source>
</evidence>
<feature type="transmembrane region" description="Helical" evidence="1">
    <location>
        <begin position="144"/>
        <end position="164"/>
    </location>
</feature>
<gene>
    <name evidence="2" type="ORF">PS2015_197</name>
</gene>
<feature type="transmembrane region" description="Helical" evidence="1">
    <location>
        <begin position="7"/>
        <end position="27"/>
    </location>
</feature>
<keyword evidence="3" id="KW-1185">Reference proteome</keyword>
<dbReference type="KEGG" id="pspi:PS2015_197"/>
<feature type="transmembrane region" description="Helical" evidence="1">
    <location>
        <begin position="33"/>
        <end position="60"/>
    </location>
</feature>
<keyword evidence="1" id="KW-1133">Transmembrane helix</keyword>
<reference evidence="2 3" key="1">
    <citation type="submission" date="2015-11" db="EMBL/GenBank/DDBJ databases">
        <authorList>
            <person name="Zhang Y."/>
            <person name="Guo Z."/>
        </authorList>
    </citation>
    <scope>NUCLEOTIDE SEQUENCE [LARGE SCALE GENOMIC DNA]</scope>
    <source>
        <strain evidence="2 3">KCTC 32221</strain>
    </source>
</reference>
<dbReference type="STRING" id="1249552.PS2015_197"/>
<name>A0A0S2K973_9GAMM</name>
<keyword evidence="1" id="KW-0812">Transmembrane</keyword>
<protein>
    <submittedName>
        <fullName evidence="2">Uncharacterized protein</fullName>
    </submittedName>
</protein>
<keyword evidence="1" id="KW-0472">Membrane</keyword>
<dbReference type="EMBL" id="CP013189">
    <property type="protein sequence ID" value="ALO44891.1"/>
    <property type="molecule type" value="Genomic_DNA"/>
</dbReference>
<dbReference type="AlphaFoldDB" id="A0A0S2K973"/>
<sequence>MEDLNSLSGVLFYISALFAIAIPLLSGRVGETIFQYASIFFVLMVVLHSISQGVSSFYFLPRAERERRKQLLSNSLGVPLTHSQTNNYYNNEREVGLERLSANLMENSFFGKCLCAAMLKSERIKVVFYSLLLLFSLLSRDSDLGVILVLTQTFFAGGILLGWVKLEILRMKNERVYSSLYSLHLNQNGPFNINESAILLDEFAEYECAKSSASIKLSSKVFHKLNSSLTEEWESIKRTVGL</sequence>
<evidence type="ECO:0000256" key="1">
    <source>
        <dbReference type="SAM" id="Phobius"/>
    </source>
</evidence>
<evidence type="ECO:0000313" key="3">
    <source>
        <dbReference type="Proteomes" id="UP000065641"/>
    </source>
</evidence>
<dbReference type="Proteomes" id="UP000065641">
    <property type="component" value="Chromosome"/>
</dbReference>
<feature type="transmembrane region" description="Helical" evidence="1">
    <location>
        <begin position="122"/>
        <end position="138"/>
    </location>
</feature>